<dbReference type="Proteomes" id="UP000092445">
    <property type="component" value="Unassembled WGS sequence"/>
</dbReference>
<evidence type="ECO:0000313" key="2">
    <source>
        <dbReference type="Proteomes" id="UP000092445"/>
    </source>
</evidence>
<reference evidence="1" key="2">
    <citation type="submission" date="2020-05" db="UniProtKB">
        <authorList>
            <consortium name="EnsemblMetazoa"/>
        </authorList>
    </citation>
    <scope>IDENTIFICATION</scope>
    <source>
        <strain evidence="1">IAEA</strain>
    </source>
</reference>
<dbReference type="VEuPathDB" id="VectorBase:GPAI024885"/>
<name>A0A1A9ZTX6_GLOPL</name>
<organism evidence="1 2">
    <name type="scientific">Glossina pallidipes</name>
    <name type="common">Tsetse fly</name>
    <dbReference type="NCBI Taxonomy" id="7398"/>
    <lineage>
        <taxon>Eukaryota</taxon>
        <taxon>Metazoa</taxon>
        <taxon>Ecdysozoa</taxon>
        <taxon>Arthropoda</taxon>
        <taxon>Hexapoda</taxon>
        <taxon>Insecta</taxon>
        <taxon>Pterygota</taxon>
        <taxon>Neoptera</taxon>
        <taxon>Endopterygota</taxon>
        <taxon>Diptera</taxon>
        <taxon>Brachycera</taxon>
        <taxon>Muscomorpha</taxon>
        <taxon>Hippoboscoidea</taxon>
        <taxon>Glossinidae</taxon>
        <taxon>Glossina</taxon>
    </lineage>
</organism>
<evidence type="ECO:0000313" key="1">
    <source>
        <dbReference type="EnsemblMetazoa" id="GPAI024885-PA"/>
    </source>
</evidence>
<dbReference type="AlphaFoldDB" id="A0A1A9ZTX6"/>
<proteinExistence type="predicted"/>
<sequence length="128" mass="14585">MARECEKVFILCAQANKGISPGVKLPKKQKVLGTNRQGPFGFKKTLLVYLSRAHLYNIQTILNCNEYTRLERHVTKLKKDPFLGFSNFDGSFPFLVFKNYVRGKHSPQVRATVFVIIELIPQSMPLNG</sequence>
<dbReference type="EnsemblMetazoa" id="GPAI024885-RA">
    <property type="protein sequence ID" value="GPAI024885-PA"/>
    <property type="gene ID" value="GPAI024885"/>
</dbReference>
<reference evidence="2" key="1">
    <citation type="submission" date="2014-03" db="EMBL/GenBank/DDBJ databases">
        <authorList>
            <person name="Aksoy S."/>
            <person name="Warren W."/>
            <person name="Wilson R.K."/>
        </authorList>
    </citation>
    <scope>NUCLEOTIDE SEQUENCE [LARGE SCALE GENOMIC DNA]</scope>
    <source>
        <strain evidence="2">IAEA</strain>
    </source>
</reference>
<keyword evidence="2" id="KW-1185">Reference proteome</keyword>
<protein>
    <submittedName>
        <fullName evidence="1">Uncharacterized protein</fullName>
    </submittedName>
</protein>
<accession>A0A1A9ZTX6</accession>